<keyword evidence="10" id="KW-1185">Reference proteome</keyword>
<evidence type="ECO:0000256" key="4">
    <source>
        <dbReference type="ARBA" id="ARBA00022827"/>
    </source>
</evidence>
<dbReference type="Pfam" id="PF02770">
    <property type="entry name" value="Acyl-CoA_dh_M"/>
    <property type="match status" value="1"/>
</dbReference>
<dbReference type="InterPro" id="IPR046373">
    <property type="entry name" value="Acyl-CoA_Oxase/DH_mid-dom_sf"/>
</dbReference>
<comment type="cofactor">
    <cofactor evidence="1 5">
        <name>FAD</name>
        <dbReference type="ChEBI" id="CHEBI:57692"/>
    </cofactor>
</comment>
<dbReference type="InterPro" id="IPR009100">
    <property type="entry name" value="AcylCoA_DH/oxidase_NM_dom_sf"/>
</dbReference>
<protein>
    <submittedName>
        <fullName evidence="9">Acyl-CoA dehydrogenase</fullName>
    </submittedName>
</protein>
<dbReference type="InterPro" id="IPR045008">
    <property type="entry name" value="ACX4-like"/>
</dbReference>
<dbReference type="AlphaFoldDB" id="A0A4R1BQP9"/>
<dbReference type="InterPro" id="IPR013786">
    <property type="entry name" value="AcylCoA_DH/ox_N"/>
</dbReference>
<dbReference type="InterPro" id="IPR037069">
    <property type="entry name" value="AcylCoA_DH/ox_N_sf"/>
</dbReference>
<comment type="caution">
    <text evidence="9">The sequence shown here is derived from an EMBL/GenBank/DDBJ whole genome shotgun (WGS) entry which is preliminary data.</text>
</comment>
<dbReference type="InterPro" id="IPR036250">
    <property type="entry name" value="AcylCo_DH-like_C"/>
</dbReference>
<dbReference type="OrthoDB" id="9770681at2"/>
<dbReference type="Gene3D" id="2.40.110.10">
    <property type="entry name" value="Butyryl-CoA Dehydrogenase, subunit A, domain 2"/>
    <property type="match status" value="1"/>
</dbReference>
<feature type="domain" description="Acyl-CoA oxidase/dehydrogenase middle" evidence="7">
    <location>
        <begin position="137"/>
        <end position="229"/>
    </location>
</feature>
<dbReference type="PROSITE" id="PS00073">
    <property type="entry name" value="ACYL_COA_DH_2"/>
    <property type="match status" value="1"/>
</dbReference>
<dbReference type="Gene3D" id="1.20.140.10">
    <property type="entry name" value="Butyryl-CoA Dehydrogenase, subunit A, domain 3"/>
    <property type="match status" value="1"/>
</dbReference>
<evidence type="ECO:0000259" key="6">
    <source>
        <dbReference type="Pfam" id="PF00441"/>
    </source>
</evidence>
<dbReference type="EMBL" id="SKBU01000006">
    <property type="protein sequence ID" value="TCJ20079.1"/>
    <property type="molecule type" value="Genomic_DNA"/>
</dbReference>
<evidence type="ECO:0000256" key="5">
    <source>
        <dbReference type="RuleBase" id="RU362125"/>
    </source>
</evidence>
<evidence type="ECO:0000313" key="9">
    <source>
        <dbReference type="EMBL" id="TCJ20079.1"/>
    </source>
</evidence>
<evidence type="ECO:0000256" key="3">
    <source>
        <dbReference type="ARBA" id="ARBA00022630"/>
    </source>
</evidence>
<evidence type="ECO:0000259" key="7">
    <source>
        <dbReference type="Pfam" id="PF02770"/>
    </source>
</evidence>
<dbReference type="RefSeq" id="WP_132688674.1">
    <property type="nucleotide sequence ID" value="NZ_SKBU01000006.1"/>
</dbReference>
<dbReference type="GO" id="GO:0003995">
    <property type="term" value="F:acyl-CoA dehydrogenase activity"/>
    <property type="evidence" value="ECO:0007669"/>
    <property type="project" value="InterPro"/>
</dbReference>
<dbReference type="Pfam" id="PF02771">
    <property type="entry name" value="Acyl-CoA_dh_N"/>
    <property type="match status" value="1"/>
</dbReference>
<evidence type="ECO:0000256" key="1">
    <source>
        <dbReference type="ARBA" id="ARBA00001974"/>
    </source>
</evidence>
<accession>A0A4R1BQP9</accession>
<dbReference type="GO" id="GO:0006635">
    <property type="term" value="P:fatty acid beta-oxidation"/>
    <property type="evidence" value="ECO:0007669"/>
    <property type="project" value="InterPro"/>
</dbReference>
<dbReference type="FunFam" id="1.10.540.10:FF:000026">
    <property type="entry name" value="Acyl-CoA dehydrogenase medium chain"/>
    <property type="match status" value="1"/>
</dbReference>
<sequence>MLADIGKGFGTDYYMVEEWMSDEDREIRDRVRAFCDREVIPVMGEYWNKEEFPFELIPKLAELGVAGHVIPREYGCPEMSNLASGLVMMELSRGDGSLSTFFGVHSGLAMTSIALLGSEEQRQKWLPAMARMEKIGAFALTEPNHGSDVVMLETAAERDGDGWVLNGRKRWIGNGTFADVVVVWARDEDDGEVKGFLVEKGTGGFTAEKIRGKIGNRSSWQADITLENVRVPEENRLENANSFADTSTVLTNTRYGVAWQALGHALACYEAAVRYAKEREIFGIPQANFQLIQYRLAGMLADLTQMQLVCFRLAQLMDRGEMTHGKASLAKLITARQGKRICAEARDILGGNGVLVDYLVGKHLADMEIIYTYEGTDTVQSLIVGRSITGEQAFFPTV</sequence>
<dbReference type="InterPro" id="IPR006091">
    <property type="entry name" value="Acyl-CoA_Oxase/DH_mid-dom"/>
</dbReference>
<feature type="domain" description="Acyl-CoA dehydrogenase/oxidase N-terminal" evidence="8">
    <location>
        <begin position="21"/>
        <end position="133"/>
    </location>
</feature>
<name>A0A4R1BQP9_9ACTN</name>
<dbReference type="Proteomes" id="UP000295244">
    <property type="component" value="Unassembled WGS sequence"/>
</dbReference>
<keyword evidence="4 5" id="KW-0274">FAD</keyword>
<dbReference type="SUPFAM" id="SSF47203">
    <property type="entry name" value="Acyl-CoA dehydrogenase C-terminal domain-like"/>
    <property type="match status" value="1"/>
</dbReference>
<dbReference type="GO" id="GO:0050660">
    <property type="term" value="F:flavin adenine dinucleotide binding"/>
    <property type="evidence" value="ECO:0007669"/>
    <property type="project" value="InterPro"/>
</dbReference>
<dbReference type="SUPFAM" id="SSF56645">
    <property type="entry name" value="Acyl-CoA dehydrogenase NM domain-like"/>
    <property type="match status" value="1"/>
</dbReference>
<evidence type="ECO:0000256" key="2">
    <source>
        <dbReference type="ARBA" id="ARBA00009347"/>
    </source>
</evidence>
<dbReference type="PANTHER" id="PTHR43188:SF1">
    <property type="entry name" value="ACYL-COA DEHYDROGENASE"/>
    <property type="match status" value="1"/>
</dbReference>
<comment type="similarity">
    <text evidence="2 5">Belongs to the acyl-CoA dehydrogenase family.</text>
</comment>
<dbReference type="Gene3D" id="1.10.540.10">
    <property type="entry name" value="Acyl-CoA dehydrogenase/oxidase, N-terminal domain"/>
    <property type="match status" value="1"/>
</dbReference>
<gene>
    <name evidence="9" type="ORF">E0L93_03810</name>
</gene>
<organism evidence="9 10">
    <name type="scientific">Rubrobacter taiwanensis</name>
    <dbReference type="NCBI Taxonomy" id="185139"/>
    <lineage>
        <taxon>Bacteria</taxon>
        <taxon>Bacillati</taxon>
        <taxon>Actinomycetota</taxon>
        <taxon>Rubrobacteria</taxon>
        <taxon>Rubrobacterales</taxon>
        <taxon>Rubrobacteraceae</taxon>
        <taxon>Rubrobacter</taxon>
    </lineage>
</organism>
<keyword evidence="5" id="KW-0560">Oxidoreductase</keyword>
<dbReference type="InterPro" id="IPR009075">
    <property type="entry name" value="AcylCo_DH/oxidase_C"/>
</dbReference>
<proteinExistence type="inferred from homology"/>
<dbReference type="Pfam" id="PF00441">
    <property type="entry name" value="Acyl-CoA_dh_1"/>
    <property type="match status" value="1"/>
</dbReference>
<feature type="domain" description="Acyl-CoA dehydrogenase/oxidase C-terminal" evidence="6">
    <location>
        <begin position="247"/>
        <end position="388"/>
    </location>
</feature>
<reference evidence="9 10" key="1">
    <citation type="submission" date="2019-03" db="EMBL/GenBank/DDBJ databases">
        <title>Whole genome sequence of a novel Rubrobacter taiwanensis strain, isolated from Yellowstone National Park.</title>
        <authorList>
            <person name="Freed S."/>
            <person name="Ramaley R.F."/>
            <person name="Kyndt J.A."/>
        </authorList>
    </citation>
    <scope>NUCLEOTIDE SEQUENCE [LARGE SCALE GENOMIC DNA]</scope>
    <source>
        <strain evidence="9 10">Yellowstone</strain>
    </source>
</reference>
<dbReference type="PANTHER" id="PTHR43188">
    <property type="entry name" value="ACYL-COENZYME A OXIDASE"/>
    <property type="match status" value="1"/>
</dbReference>
<evidence type="ECO:0000259" key="8">
    <source>
        <dbReference type="Pfam" id="PF02771"/>
    </source>
</evidence>
<dbReference type="InterPro" id="IPR006089">
    <property type="entry name" value="Acyl-CoA_DH_CS"/>
</dbReference>
<evidence type="ECO:0000313" key="10">
    <source>
        <dbReference type="Proteomes" id="UP000295244"/>
    </source>
</evidence>
<keyword evidence="3 5" id="KW-0285">Flavoprotein</keyword>